<accession>A0ACB5U2W8</accession>
<reference evidence="1" key="1">
    <citation type="submission" date="2023-04" db="EMBL/GenBank/DDBJ databases">
        <title>Ambrosiozyma monospora NBRC 10751.</title>
        <authorList>
            <person name="Ichikawa N."/>
            <person name="Sato H."/>
            <person name="Tonouchi N."/>
        </authorList>
    </citation>
    <scope>NUCLEOTIDE SEQUENCE</scope>
    <source>
        <strain evidence="1">NBRC 10751</strain>
    </source>
</reference>
<evidence type="ECO:0000313" key="2">
    <source>
        <dbReference type="Proteomes" id="UP001165064"/>
    </source>
</evidence>
<comment type="caution">
    <text evidence="1">The sequence shown here is derived from an EMBL/GenBank/DDBJ whole genome shotgun (WGS) entry which is preliminary data.</text>
</comment>
<gene>
    <name evidence="1" type="ORF">Amon02_001110200</name>
</gene>
<organism evidence="1 2">
    <name type="scientific">Ambrosiozyma monospora</name>
    <name type="common">Yeast</name>
    <name type="synonym">Endomycopsis monosporus</name>
    <dbReference type="NCBI Taxonomy" id="43982"/>
    <lineage>
        <taxon>Eukaryota</taxon>
        <taxon>Fungi</taxon>
        <taxon>Dikarya</taxon>
        <taxon>Ascomycota</taxon>
        <taxon>Saccharomycotina</taxon>
        <taxon>Pichiomycetes</taxon>
        <taxon>Pichiales</taxon>
        <taxon>Pichiaceae</taxon>
        <taxon>Ambrosiozyma</taxon>
    </lineage>
</organism>
<protein>
    <submittedName>
        <fullName evidence="1">Unnamed protein product</fullName>
    </submittedName>
</protein>
<name>A0ACB5U2W8_AMBMO</name>
<proteinExistence type="predicted"/>
<evidence type="ECO:0000313" key="1">
    <source>
        <dbReference type="EMBL" id="GMF00834.1"/>
    </source>
</evidence>
<dbReference type="Proteomes" id="UP001165064">
    <property type="component" value="Unassembled WGS sequence"/>
</dbReference>
<sequence>MGVLKSRGISRDTLPYKAIWMPWFADVTFWMLVVIIFIQGYSCFFHFNATDFFTNYISLILFFVLWLGAQLTYYRNEPWLIPYDQIDIDSDSRVIDEQVWDEKEMSKFEKFWDVVL</sequence>
<keyword evidence="2" id="KW-1185">Reference proteome</keyword>
<dbReference type="EMBL" id="BSXS01011579">
    <property type="protein sequence ID" value="GMF00834.1"/>
    <property type="molecule type" value="Genomic_DNA"/>
</dbReference>